<keyword evidence="1" id="KW-0175">Coiled coil</keyword>
<name>A0A1Y3U905_9FIRM</name>
<evidence type="ECO:0000313" key="2">
    <source>
        <dbReference type="EMBL" id="OUN45234.1"/>
    </source>
</evidence>
<gene>
    <name evidence="2" type="ORF">B5G26_02875</name>
</gene>
<evidence type="ECO:0000313" key="3">
    <source>
        <dbReference type="Proteomes" id="UP000195455"/>
    </source>
</evidence>
<protein>
    <submittedName>
        <fullName evidence="2">Uncharacterized protein</fullName>
    </submittedName>
</protein>
<dbReference type="Proteomes" id="UP000195455">
    <property type="component" value="Unassembled WGS sequence"/>
</dbReference>
<comment type="caution">
    <text evidence="2">The sequence shown here is derived from an EMBL/GenBank/DDBJ whole genome shotgun (WGS) entry which is preliminary data.</text>
</comment>
<proteinExistence type="predicted"/>
<feature type="coiled-coil region" evidence="1">
    <location>
        <begin position="29"/>
        <end position="142"/>
    </location>
</feature>
<evidence type="ECO:0000256" key="1">
    <source>
        <dbReference type="SAM" id="Coils"/>
    </source>
</evidence>
<sequence>MADTYGTAVKWGIRMEQNLWELRENCHMEETLCKKREELRARRKQLEEKMLELSVEHRREVQNVKDLEGLTMTSILSSLSGTKQKNLEKEQKEAEEAALRLEEAKGVLEQVEKELQSVDSEVRRLRGSKEKYETALKEKAAQMECSCTVRKQATENKR</sequence>
<reference evidence="3" key="1">
    <citation type="submission" date="2017-04" db="EMBL/GenBank/DDBJ databases">
        <title>Function of individual gut microbiota members based on whole genome sequencing of pure cultures obtained from chicken caecum.</title>
        <authorList>
            <person name="Medvecky M."/>
            <person name="Cejkova D."/>
            <person name="Polansky O."/>
            <person name="Karasova D."/>
            <person name="Kubasova T."/>
            <person name="Cizek A."/>
            <person name="Rychlik I."/>
        </authorList>
    </citation>
    <scope>NUCLEOTIDE SEQUENCE [LARGE SCALE GENOMIC DNA]</scope>
    <source>
        <strain evidence="3">An75</strain>
    </source>
</reference>
<dbReference type="AlphaFoldDB" id="A0A1Y3U905"/>
<accession>A0A1Y3U905</accession>
<dbReference type="EMBL" id="NFHM01000002">
    <property type="protein sequence ID" value="OUN45234.1"/>
    <property type="molecule type" value="Genomic_DNA"/>
</dbReference>
<organism evidence="2 3">
    <name type="scientific">Anaerotignum lactatifermentans</name>
    <dbReference type="NCBI Taxonomy" id="160404"/>
    <lineage>
        <taxon>Bacteria</taxon>
        <taxon>Bacillati</taxon>
        <taxon>Bacillota</taxon>
        <taxon>Clostridia</taxon>
        <taxon>Lachnospirales</taxon>
        <taxon>Anaerotignaceae</taxon>
        <taxon>Anaerotignum</taxon>
    </lineage>
</organism>